<proteinExistence type="predicted"/>
<dbReference type="Proteomes" id="UP000887116">
    <property type="component" value="Unassembled WGS sequence"/>
</dbReference>
<reference evidence="1" key="1">
    <citation type="submission" date="2020-07" db="EMBL/GenBank/DDBJ databases">
        <title>Multicomponent nature underlies the extraordinary mechanical properties of spider dragline silk.</title>
        <authorList>
            <person name="Kono N."/>
            <person name="Nakamura H."/>
            <person name="Mori M."/>
            <person name="Yoshida Y."/>
            <person name="Ohtoshi R."/>
            <person name="Malay A.D."/>
            <person name="Moran D.A.P."/>
            <person name="Tomita M."/>
            <person name="Numata K."/>
            <person name="Arakawa K."/>
        </authorList>
    </citation>
    <scope>NUCLEOTIDE SEQUENCE</scope>
</reference>
<sequence length="133" mass="15068">MSSFEALLMVTKRELPNSSLSQLILSSPKLSEMATVILNSRPSIDNNTLHPGNCNRPRLQRPLTTCALSFSSINLIFKSLKRWKNLINLLLEEPTRLCKSKSMEYQRWNFSSSINWIIICSFVCGGGTDFARV</sequence>
<dbReference type="EMBL" id="BMAO01019544">
    <property type="protein sequence ID" value="GFR31182.1"/>
    <property type="molecule type" value="Genomic_DNA"/>
</dbReference>
<accession>A0A8X6M3Z8</accession>
<comment type="caution">
    <text evidence="1">The sequence shown here is derived from an EMBL/GenBank/DDBJ whole genome shotgun (WGS) entry which is preliminary data.</text>
</comment>
<evidence type="ECO:0000313" key="2">
    <source>
        <dbReference type="Proteomes" id="UP000887116"/>
    </source>
</evidence>
<organism evidence="1 2">
    <name type="scientific">Trichonephila clavata</name>
    <name type="common">Joro spider</name>
    <name type="synonym">Nephila clavata</name>
    <dbReference type="NCBI Taxonomy" id="2740835"/>
    <lineage>
        <taxon>Eukaryota</taxon>
        <taxon>Metazoa</taxon>
        <taxon>Ecdysozoa</taxon>
        <taxon>Arthropoda</taxon>
        <taxon>Chelicerata</taxon>
        <taxon>Arachnida</taxon>
        <taxon>Araneae</taxon>
        <taxon>Araneomorphae</taxon>
        <taxon>Entelegynae</taxon>
        <taxon>Araneoidea</taxon>
        <taxon>Nephilidae</taxon>
        <taxon>Trichonephila</taxon>
    </lineage>
</organism>
<dbReference type="OrthoDB" id="10296302at2759"/>
<gene>
    <name evidence="1" type="ORF">TNCT_153051</name>
</gene>
<dbReference type="AlphaFoldDB" id="A0A8X6M3Z8"/>
<name>A0A8X6M3Z8_TRICU</name>
<evidence type="ECO:0000313" key="1">
    <source>
        <dbReference type="EMBL" id="GFR31182.1"/>
    </source>
</evidence>
<keyword evidence="2" id="KW-1185">Reference proteome</keyword>
<protein>
    <submittedName>
        <fullName evidence="1">Uncharacterized protein</fullName>
    </submittedName>
</protein>